<dbReference type="Proteomes" id="UP000030595">
    <property type="component" value="Unassembled WGS sequence"/>
</dbReference>
<reference evidence="2 3" key="1">
    <citation type="submission" date="2014-02" db="EMBL/GenBank/DDBJ databases">
        <title>Draft genome sequence of Lysinibacillus massiliensis CCUG 49529.</title>
        <authorList>
            <person name="Zhang F."/>
            <person name="Wang G."/>
            <person name="Zhang L."/>
        </authorList>
    </citation>
    <scope>NUCLEOTIDE SEQUENCE [LARGE SCALE GENOMIC DNA]</scope>
    <source>
        <strain evidence="2 3">CCUG 49529</strain>
    </source>
</reference>
<dbReference type="OrthoDB" id="2964397at2"/>
<dbReference type="EMBL" id="JPVQ01000032">
    <property type="protein sequence ID" value="KGR89853.1"/>
    <property type="molecule type" value="Genomic_DNA"/>
</dbReference>
<gene>
    <name evidence="2" type="ORF">CD30_14785</name>
</gene>
<evidence type="ECO:0000313" key="3">
    <source>
        <dbReference type="Proteomes" id="UP000030595"/>
    </source>
</evidence>
<accession>A0A0A3J3W5</accession>
<feature type="coiled-coil region" evidence="1">
    <location>
        <begin position="151"/>
        <end position="178"/>
    </location>
</feature>
<dbReference type="AlphaFoldDB" id="A0A0A3J3W5"/>
<evidence type="ECO:0000313" key="2">
    <source>
        <dbReference type="EMBL" id="KGR89853.1"/>
    </source>
</evidence>
<comment type="caution">
    <text evidence="2">The sequence shown here is derived from an EMBL/GenBank/DDBJ whole genome shotgun (WGS) entry which is preliminary data.</text>
</comment>
<evidence type="ECO:0000256" key="1">
    <source>
        <dbReference type="SAM" id="Coils"/>
    </source>
</evidence>
<dbReference type="eggNOG" id="ENOG5034A8U">
    <property type="taxonomic scope" value="Bacteria"/>
</dbReference>
<name>A0A0A3J3W5_9BACL</name>
<keyword evidence="1" id="KW-0175">Coiled coil</keyword>
<sequence>MEDAFKHLRKWQRMMNQLNRNSEMISNMTRASELANKMANRSVVASYMEHASAFGKVSTLASEVAKSGILANEVAKSGLIASELSKSSLINSFYKEPLLAKVGMIKIPRHDFSQMASAVASLRNQSLALSSASQFAPFFNQISFAINSSFVENLSEYIHDTEDDVEEIEEQLEEDIQVKIKRPQFFDMALKINIIVNVTEAEVQEGKLNEEEVSTWKKVLLPVLTVLGQLFLAWAMSDTPLRETNIYKSVETIVHYVETLDINFDDVEQPGSEAQSS</sequence>
<dbReference type="RefSeq" id="WP_036178189.1">
    <property type="nucleotide sequence ID" value="NZ_AVCZ01000032.1"/>
</dbReference>
<protein>
    <submittedName>
        <fullName evidence="2">Uncharacterized protein</fullName>
    </submittedName>
</protein>
<proteinExistence type="predicted"/>
<keyword evidence="3" id="KW-1185">Reference proteome</keyword>
<organism evidence="2 3">
    <name type="scientific">Ureibacillus massiliensis 4400831 = CIP 108448 = CCUG 49529</name>
    <dbReference type="NCBI Taxonomy" id="1211035"/>
    <lineage>
        <taxon>Bacteria</taxon>
        <taxon>Bacillati</taxon>
        <taxon>Bacillota</taxon>
        <taxon>Bacilli</taxon>
        <taxon>Bacillales</taxon>
        <taxon>Caryophanaceae</taxon>
        <taxon>Ureibacillus</taxon>
    </lineage>
</organism>